<accession>A0A9Q1CI10</accession>
<keyword evidence="3" id="KW-1185">Reference proteome</keyword>
<keyword evidence="1" id="KW-0732">Signal</keyword>
<evidence type="ECO:0000313" key="2">
    <source>
        <dbReference type="EMBL" id="KAJ8045065.1"/>
    </source>
</evidence>
<evidence type="ECO:0000256" key="1">
    <source>
        <dbReference type="SAM" id="SignalP"/>
    </source>
</evidence>
<name>A0A9Q1CI10_HOLLE</name>
<reference evidence="2" key="1">
    <citation type="submission" date="2021-10" db="EMBL/GenBank/DDBJ databases">
        <title>Tropical sea cucumber genome reveals ecological adaptation and Cuvierian tubules defense mechanism.</title>
        <authorList>
            <person name="Chen T."/>
        </authorList>
    </citation>
    <scope>NUCLEOTIDE SEQUENCE</scope>
    <source>
        <strain evidence="2">Nanhai2018</strain>
        <tissue evidence="2">Muscle</tissue>
    </source>
</reference>
<dbReference type="Proteomes" id="UP001152320">
    <property type="component" value="Chromosome 3"/>
</dbReference>
<dbReference type="EMBL" id="JAIZAY010000003">
    <property type="protein sequence ID" value="KAJ8045065.1"/>
    <property type="molecule type" value="Genomic_DNA"/>
</dbReference>
<feature type="signal peptide" evidence="1">
    <location>
        <begin position="1"/>
        <end position="20"/>
    </location>
</feature>
<comment type="caution">
    <text evidence="2">The sequence shown here is derived from an EMBL/GenBank/DDBJ whole genome shotgun (WGS) entry which is preliminary data.</text>
</comment>
<sequence length="145" mass="16260">MSCFVTVVTSFVMWLAGSISYQDVTVDVTRYTRIPAIEDVPQHYLNEDYSYISLESIHIFVAASYSTKRLFKATLSNGDGPQLQWCPRLSASFVTCTVAMGGWGLEKPRRGSFLPSCLGNVCRKLENYETLSLEEVSLWQLPGLC</sequence>
<proteinExistence type="predicted"/>
<evidence type="ECO:0000313" key="3">
    <source>
        <dbReference type="Proteomes" id="UP001152320"/>
    </source>
</evidence>
<feature type="chain" id="PRO_5040164729" evidence="1">
    <location>
        <begin position="21"/>
        <end position="145"/>
    </location>
</feature>
<gene>
    <name evidence="2" type="ORF">HOLleu_07992</name>
</gene>
<protein>
    <submittedName>
        <fullName evidence="2">Uncharacterized protein</fullName>
    </submittedName>
</protein>
<organism evidence="2 3">
    <name type="scientific">Holothuria leucospilota</name>
    <name type="common">Black long sea cucumber</name>
    <name type="synonym">Mertensiothuria leucospilota</name>
    <dbReference type="NCBI Taxonomy" id="206669"/>
    <lineage>
        <taxon>Eukaryota</taxon>
        <taxon>Metazoa</taxon>
        <taxon>Echinodermata</taxon>
        <taxon>Eleutherozoa</taxon>
        <taxon>Echinozoa</taxon>
        <taxon>Holothuroidea</taxon>
        <taxon>Aspidochirotacea</taxon>
        <taxon>Aspidochirotida</taxon>
        <taxon>Holothuriidae</taxon>
        <taxon>Holothuria</taxon>
    </lineage>
</organism>
<dbReference type="AlphaFoldDB" id="A0A9Q1CI10"/>